<comment type="caution">
    <text evidence="1">The sequence shown here is derived from an EMBL/GenBank/DDBJ whole genome shotgun (WGS) entry which is preliminary data.</text>
</comment>
<accession>A0A9D4RH10</accession>
<evidence type="ECO:0000313" key="1">
    <source>
        <dbReference type="EMBL" id="KAH3867989.1"/>
    </source>
</evidence>
<dbReference type="Proteomes" id="UP000828390">
    <property type="component" value="Unassembled WGS sequence"/>
</dbReference>
<protein>
    <submittedName>
        <fullName evidence="1">Uncharacterized protein</fullName>
    </submittedName>
</protein>
<evidence type="ECO:0000313" key="2">
    <source>
        <dbReference type="Proteomes" id="UP000828390"/>
    </source>
</evidence>
<proteinExistence type="predicted"/>
<dbReference type="EMBL" id="JAIWYP010000002">
    <property type="protein sequence ID" value="KAH3867989.1"/>
    <property type="molecule type" value="Genomic_DNA"/>
</dbReference>
<reference evidence="1" key="1">
    <citation type="journal article" date="2019" name="bioRxiv">
        <title>The Genome of the Zebra Mussel, Dreissena polymorpha: A Resource for Invasive Species Research.</title>
        <authorList>
            <person name="McCartney M.A."/>
            <person name="Auch B."/>
            <person name="Kono T."/>
            <person name="Mallez S."/>
            <person name="Zhang Y."/>
            <person name="Obille A."/>
            <person name="Becker A."/>
            <person name="Abrahante J.E."/>
            <person name="Garbe J."/>
            <person name="Badalamenti J.P."/>
            <person name="Herman A."/>
            <person name="Mangelson H."/>
            <person name="Liachko I."/>
            <person name="Sullivan S."/>
            <person name="Sone E.D."/>
            <person name="Koren S."/>
            <person name="Silverstein K.A.T."/>
            <person name="Beckman K.B."/>
            <person name="Gohl D.M."/>
        </authorList>
    </citation>
    <scope>NUCLEOTIDE SEQUENCE</scope>
    <source>
        <strain evidence="1">Duluth1</strain>
        <tissue evidence="1">Whole animal</tissue>
    </source>
</reference>
<organism evidence="1 2">
    <name type="scientific">Dreissena polymorpha</name>
    <name type="common">Zebra mussel</name>
    <name type="synonym">Mytilus polymorpha</name>
    <dbReference type="NCBI Taxonomy" id="45954"/>
    <lineage>
        <taxon>Eukaryota</taxon>
        <taxon>Metazoa</taxon>
        <taxon>Spiralia</taxon>
        <taxon>Lophotrochozoa</taxon>
        <taxon>Mollusca</taxon>
        <taxon>Bivalvia</taxon>
        <taxon>Autobranchia</taxon>
        <taxon>Heteroconchia</taxon>
        <taxon>Euheterodonta</taxon>
        <taxon>Imparidentia</taxon>
        <taxon>Neoheterodontei</taxon>
        <taxon>Myida</taxon>
        <taxon>Dreissenoidea</taxon>
        <taxon>Dreissenidae</taxon>
        <taxon>Dreissena</taxon>
    </lineage>
</organism>
<gene>
    <name evidence="1" type="ORF">DPMN_031125</name>
</gene>
<dbReference type="AlphaFoldDB" id="A0A9D4RH10"/>
<sequence length="80" mass="7853">MLGMPAPTVCTAGTINTSRTVACAADTEGTEADVCAAPVAASLTLGTDASLTMATGSVVSGRDVAKLVFFDSAGIFVVPT</sequence>
<name>A0A9D4RH10_DREPO</name>
<reference evidence="1" key="2">
    <citation type="submission" date="2020-11" db="EMBL/GenBank/DDBJ databases">
        <authorList>
            <person name="McCartney M.A."/>
            <person name="Auch B."/>
            <person name="Kono T."/>
            <person name="Mallez S."/>
            <person name="Becker A."/>
            <person name="Gohl D.M."/>
            <person name="Silverstein K.A.T."/>
            <person name="Koren S."/>
            <person name="Bechman K.B."/>
            <person name="Herman A."/>
            <person name="Abrahante J.E."/>
            <person name="Garbe J."/>
        </authorList>
    </citation>
    <scope>NUCLEOTIDE SEQUENCE</scope>
    <source>
        <strain evidence="1">Duluth1</strain>
        <tissue evidence="1">Whole animal</tissue>
    </source>
</reference>
<keyword evidence="2" id="KW-1185">Reference proteome</keyword>